<feature type="chain" id="PRO_5040458950" description="Secreted protein" evidence="1">
    <location>
        <begin position="19"/>
        <end position="89"/>
    </location>
</feature>
<accession>A0A9P6ZSP6</accession>
<protein>
    <recommendedName>
        <fullName evidence="4">Secreted protein</fullName>
    </recommendedName>
</protein>
<evidence type="ECO:0008006" key="4">
    <source>
        <dbReference type="Google" id="ProtNLM"/>
    </source>
</evidence>
<name>A0A9P6ZSP6_9AGAM</name>
<sequence length="89" mass="9857">MVRLLVCASFSAVHIVGTMNYTEFYILPWCTNVKRVLSMSLIKDKHTNDSTVARLGRHGRTLWDSHVSSNLACHFSSTGTPANAFDLSA</sequence>
<gene>
    <name evidence="2" type="ORF">EV702DRAFT_434446</name>
</gene>
<comment type="caution">
    <text evidence="2">The sequence shown here is derived from an EMBL/GenBank/DDBJ whole genome shotgun (WGS) entry which is preliminary data.</text>
</comment>
<evidence type="ECO:0000256" key="1">
    <source>
        <dbReference type="SAM" id="SignalP"/>
    </source>
</evidence>
<keyword evidence="1" id="KW-0732">Signal</keyword>
<proteinExistence type="predicted"/>
<feature type="signal peptide" evidence="1">
    <location>
        <begin position="1"/>
        <end position="18"/>
    </location>
</feature>
<evidence type="ECO:0000313" key="3">
    <source>
        <dbReference type="Proteomes" id="UP000714275"/>
    </source>
</evidence>
<reference evidence="2" key="1">
    <citation type="journal article" date="2020" name="New Phytol.">
        <title>Comparative genomics reveals dynamic genome evolution in host specialist ectomycorrhizal fungi.</title>
        <authorList>
            <person name="Lofgren L.A."/>
            <person name="Nguyen N.H."/>
            <person name="Vilgalys R."/>
            <person name="Ruytinx J."/>
            <person name="Liao H.L."/>
            <person name="Branco S."/>
            <person name="Kuo A."/>
            <person name="LaButti K."/>
            <person name="Lipzen A."/>
            <person name="Andreopoulos W."/>
            <person name="Pangilinan J."/>
            <person name="Riley R."/>
            <person name="Hundley H."/>
            <person name="Na H."/>
            <person name="Barry K."/>
            <person name="Grigoriev I.V."/>
            <person name="Stajich J.E."/>
            <person name="Kennedy P.G."/>
        </authorList>
    </citation>
    <scope>NUCLEOTIDE SEQUENCE</scope>
    <source>
        <strain evidence="2">DOB743</strain>
    </source>
</reference>
<dbReference type="EMBL" id="JABBWD010000033">
    <property type="protein sequence ID" value="KAG1775550.1"/>
    <property type="molecule type" value="Genomic_DNA"/>
</dbReference>
<dbReference type="AlphaFoldDB" id="A0A9P6ZSP6"/>
<evidence type="ECO:0000313" key="2">
    <source>
        <dbReference type="EMBL" id="KAG1775550.1"/>
    </source>
</evidence>
<keyword evidence="3" id="KW-1185">Reference proteome</keyword>
<organism evidence="2 3">
    <name type="scientific">Suillus placidus</name>
    <dbReference type="NCBI Taxonomy" id="48579"/>
    <lineage>
        <taxon>Eukaryota</taxon>
        <taxon>Fungi</taxon>
        <taxon>Dikarya</taxon>
        <taxon>Basidiomycota</taxon>
        <taxon>Agaricomycotina</taxon>
        <taxon>Agaricomycetes</taxon>
        <taxon>Agaricomycetidae</taxon>
        <taxon>Boletales</taxon>
        <taxon>Suillineae</taxon>
        <taxon>Suillaceae</taxon>
        <taxon>Suillus</taxon>
    </lineage>
</organism>
<dbReference type="Proteomes" id="UP000714275">
    <property type="component" value="Unassembled WGS sequence"/>
</dbReference>